<keyword evidence="8" id="KW-0234">DNA repair</keyword>
<evidence type="ECO:0000256" key="1">
    <source>
        <dbReference type="ARBA" id="ARBA00001936"/>
    </source>
</evidence>
<dbReference type="Pfam" id="PF03372">
    <property type="entry name" value="Exo_endo_phos"/>
    <property type="match status" value="1"/>
</dbReference>
<comment type="cofactor">
    <cofactor evidence="2">
        <name>Mg(2+)</name>
        <dbReference type="ChEBI" id="CHEBI:18420"/>
    </cofactor>
</comment>
<comment type="caution">
    <text evidence="10">The sequence shown here is derived from an EMBL/GenBank/DDBJ whole genome shotgun (WGS) entry which is preliminary data.</text>
</comment>
<dbReference type="PANTHER" id="PTHR15822">
    <property type="entry name" value="TRAF AND TNF RECEPTOR-ASSOCIATED PROTEIN"/>
    <property type="match status" value="1"/>
</dbReference>
<dbReference type="EMBL" id="SODU01000004">
    <property type="protein sequence ID" value="TDW84234.1"/>
    <property type="molecule type" value="Genomic_DNA"/>
</dbReference>
<evidence type="ECO:0000256" key="2">
    <source>
        <dbReference type="ARBA" id="ARBA00001946"/>
    </source>
</evidence>
<evidence type="ECO:0000256" key="7">
    <source>
        <dbReference type="ARBA" id="ARBA00022842"/>
    </source>
</evidence>
<keyword evidence="6 10" id="KW-0378">Hydrolase</keyword>
<sequence>MSSVVAGTGTAPYEEGEVAVRFMTWNVWGRFGDHWLRRQRAIAETVRAQRPDFLALQETWRSDGQSQTDQLGFELGMSSVFAPSRMPRDPDPDVRLGLGILSRFPLRAVEQHTLSTGTVALRAEIRLGEDSLHFITSCLDWEEDHQRERFAQASSLASLVSELKDRGDDVVVAGDLNAPPDCPELDPLLAVLDDCWQQVYDGVTYSSHNPYLGHGEWLEDQRIDYILANDGLVPTDSRLVGFDEDHGRPPSDHYAVVADVPVS</sequence>
<evidence type="ECO:0000256" key="8">
    <source>
        <dbReference type="ARBA" id="ARBA00023204"/>
    </source>
</evidence>
<evidence type="ECO:0000259" key="9">
    <source>
        <dbReference type="Pfam" id="PF03372"/>
    </source>
</evidence>
<dbReference type="InterPro" id="IPR036691">
    <property type="entry name" value="Endo/exonu/phosph_ase_sf"/>
</dbReference>
<dbReference type="PANTHER" id="PTHR15822:SF4">
    <property type="entry name" value="TYROSYL-DNA PHOSPHODIESTERASE 2"/>
    <property type="match status" value="1"/>
</dbReference>
<keyword evidence="4" id="KW-0479">Metal-binding</keyword>
<feature type="domain" description="Endonuclease/exonuclease/phosphatase" evidence="9">
    <location>
        <begin position="23"/>
        <end position="253"/>
    </location>
</feature>
<dbReference type="Gene3D" id="3.60.10.10">
    <property type="entry name" value="Endonuclease/exonuclease/phosphatase"/>
    <property type="match status" value="1"/>
</dbReference>
<keyword evidence="11" id="KW-1185">Reference proteome</keyword>
<evidence type="ECO:0000256" key="3">
    <source>
        <dbReference type="ARBA" id="ARBA00022722"/>
    </source>
</evidence>
<organism evidence="10 11">
    <name type="scientific">Kribbella pratensis</name>
    <dbReference type="NCBI Taxonomy" id="2512112"/>
    <lineage>
        <taxon>Bacteria</taxon>
        <taxon>Bacillati</taxon>
        <taxon>Actinomycetota</taxon>
        <taxon>Actinomycetes</taxon>
        <taxon>Propionibacteriales</taxon>
        <taxon>Kribbellaceae</taxon>
        <taxon>Kribbella</taxon>
    </lineage>
</organism>
<dbReference type="GO" id="GO:0004519">
    <property type="term" value="F:endonuclease activity"/>
    <property type="evidence" value="ECO:0007669"/>
    <property type="project" value="UniProtKB-KW"/>
</dbReference>
<evidence type="ECO:0000256" key="4">
    <source>
        <dbReference type="ARBA" id="ARBA00022723"/>
    </source>
</evidence>
<protein>
    <submittedName>
        <fullName evidence="10">Endonuclease/exonuclease/phosphatase family metal-dependent hydrolase</fullName>
    </submittedName>
</protein>
<dbReference type="GO" id="GO:0016787">
    <property type="term" value="F:hydrolase activity"/>
    <property type="evidence" value="ECO:0007669"/>
    <property type="project" value="UniProtKB-KW"/>
</dbReference>
<keyword evidence="10" id="KW-0255">Endonuclease</keyword>
<keyword evidence="3" id="KW-0540">Nuclease</keyword>
<dbReference type="InterPro" id="IPR051547">
    <property type="entry name" value="TDP2-like"/>
</dbReference>
<gene>
    <name evidence="10" type="ORF">EV137_7041</name>
</gene>
<keyword evidence="7" id="KW-0460">Magnesium</keyword>
<name>A0ABY2F7I5_9ACTN</name>
<reference evidence="10 11" key="1">
    <citation type="submission" date="2019-03" db="EMBL/GenBank/DDBJ databases">
        <title>Genomic Encyclopedia of Type Strains, Phase III (KMG-III): the genomes of soil and plant-associated and newly described type strains.</title>
        <authorList>
            <person name="Whitman W."/>
        </authorList>
    </citation>
    <scope>NUCLEOTIDE SEQUENCE [LARGE SCALE GENOMIC DNA]</scope>
    <source>
        <strain evidence="10 11">VKMAc-2574</strain>
    </source>
</reference>
<evidence type="ECO:0000313" key="11">
    <source>
        <dbReference type="Proteomes" id="UP000295060"/>
    </source>
</evidence>
<dbReference type="SUPFAM" id="SSF56219">
    <property type="entry name" value="DNase I-like"/>
    <property type="match status" value="1"/>
</dbReference>
<evidence type="ECO:0000313" key="10">
    <source>
        <dbReference type="EMBL" id="TDW84234.1"/>
    </source>
</evidence>
<proteinExistence type="predicted"/>
<dbReference type="InterPro" id="IPR005135">
    <property type="entry name" value="Endo/exonuclease/phosphatase"/>
</dbReference>
<accession>A0ABY2F7I5</accession>
<keyword evidence="5" id="KW-0227">DNA damage</keyword>
<evidence type="ECO:0000256" key="5">
    <source>
        <dbReference type="ARBA" id="ARBA00022763"/>
    </source>
</evidence>
<evidence type="ECO:0000256" key="6">
    <source>
        <dbReference type="ARBA" id="ARBA00022801"/>
    </source>
</evidence>
<comment type="cofactor">
    <cofactor evidence="1">
        <name>Mn(2+)</name>
        <dbReference type="ChEBI" id="CHEBI:29035"/>
    </cofactor>
</comment>
<dbReference type="Proteomes" id="UP000295060">
    <property type="component" value="Unassembled WGS sequence"/>
</dbReference>